<dbReference type="NCBIfam" id="NF009750">
    <property type="entry name" value="PRK13260.1"/>
    <property type="match status" value="1"/>
</dbReference>
<evidence type="ECO:0000313" key="3">
    <source>
        <dbReference type="Proteomes" id="UP000002207"/>
    </source>
</evidence>
<sequence>MLRIPFDDLHRAFIAALTHVGFTPERAELCARLFAETTLDGVYSHGANRFPRFLAMIRNGAVDVHATPQCMSAFGALERWDGRRGPGNLNAHAAMERALALSRTHGIGCLALRNTNHWMRGGSYGWQAANAGSIALCWTNTMPNLPAWGTREASVGNNPLIVAVPRRAGHLVLDMAMSQFSYGALESYSRRSELLPIPGGFDASGTLTNDPAAIEASQRPLPIGYWKGSGLALLLDAVAAMTALGNATHQLARDPLQETGLSQMFIAIHPAALDAAADANHLADEIVASLHAAAPVDPGRPARYPGEQTLRLREENLRLGIPVEDVIWQQILAV</sequence>
<dbReference type="GO" id="GO:0016491">
    <property type="term" value="F:oxidoreductase activity"/>
    <property type="evidence" value="ECO:0007669"/>
    <property type="project" value="UniProtKB-KW"/>
</dbReference>
<proteinExistence type="predicted"/>
<dbReference type="InterPro" id="IPR043144">
    <property type="entry name" value="Mal/L-sulf/L-lact_DH-like_ah"/>
</dbReference>
<keyword evidence="3" id="KW-1185">Reference proteome</keyword>
<dbReference type="Gene3D" id="1.10.1530.10">
    <property type="match status" value="1"/>
</dbReference>
<dbReference type="EMBL" id="CP001472">
    <property type="protein sequence ID" value="ACO33024.1"/>
    <property type="molecule type" value="Genomic_DNA"/>
</dbReference>
<dbReference type="STRING" id="240015.ACP_1954"/>
<evidence type="ECO:0000313" key="2">
    <source>
        <dbReference type="EMBL" id="ACO33024.1"/>
    </source>
</evidence>
<organism evidence="2 3">
    <name type="scientific">Acidobacterium capsulatum (strain ATCC 51196 / DSM 11244 / BCRC 80197 / JCM 7670 / NBRC 15755 / NCIMB 13165 / 161)</name>
    <dbReference type="NCBI Taxonomy" id="240015"/>
    <lineage>
        <taxon>Bacteria</taxon>
        <taxon>Pseudomonadati</taxon>
        <taxon>Acidobacteriota</taxon>
        <taxon>Terriglobia</taxon>
        <taxon>Terriglobales</taxon>
        <taxon>Acidobacteriaceae</taxon>
        <taxon>Acidobacterium</taxon>
    </lineage>
</organism>
<dbReference type="FunCoup" id="C1F8E3">
    <property type="interactions" value="29"/>
</dbReference>
<dbReference type="InterPro" id="IPR036111">
    <property type="entry name" value="Mal/L-sulfo/L-lacto_DH-like_sf"/>
</dbReference>
<dbReference type="PANTHER" id="PTHR11091">
    <property type="entry name" value="OXIDOREDUCTASE-RELATED"/>
    <property type="match status" value="1"/>
</dbReference>
<accession>C1F8E3</accession>
<reference evidence="2 3" key="1">
    <citation type="journal article" date="2009" name="Appl. Environ. Microbiol.">
        <title>Three genomes from the phylum Acidobacteria provide insight into the lifestyles of these microorganisms in soils.</title>
        <authorList>
            <person name="Ward N.L."/>
            <person name="Challacombe J.F."/>
            <person name="Janssen P.H."/>
            <person name="Henrissat B."/>
            <person name="Coutinho P.M."/>
            <person name="Wu M."/>
            <person name="Xie G."/>
            <person name="Haft D.H."/>
            <person name="Sait M."/>
            <person name="Badger J."/>
            <person name="Barabote R.D."/>
            <person name="Bradley B."/>
            <person name="Brettin T.S."/>
            <person name="Brinkac L.M."/>
            <person name="Bruce D."/>
            <person name="Creasy T."/>
            <person name="Daugherty S.C."/>
            <person name="Davidsen T.M."/>
            <person name="DeBoy R.T."/>
            <person name="Detter J.C."/>
            <person name="Dodson R.J."/>
            <person name="Durkin A.S."/>
            <person name="Ganapathy A."/>
            <person name="Gwinn-Giglio M."/>
            <person name="Han C.S."/>
            <person name="Khouri H."/>
            <person name="Kiss H."/>
            <person name="Kothari S.P."/>
            <person name="Madupu R."/>
            <person name="Nelson K.E."/>
            <person name="Nelson W.C."/>
            <person name="Paulsen I."/>
            <person name="Penn K."/>
            <person name="Ren Q."/>
            <person name="Rosovitz M.J."/>
            <person name="Selengut J.D."/>
            <person name="Shrivastava S."/>
            <person name="Sullivan S.A."/>
            <person name="Tapia R."/>
            <person name="Thompson L.S."/>
            <person name="Watkins K.L."/>
            <person name="Yang Q."/>
            <person name="Yu C."/>
            <person name="Zafar N."/>
            <person name="Zhou L."/>
            <person name="Kuske C.R."/>
        </authorList>
    </citation>
    <scope>NUCLEOTIDE SEQUENCE [LARGE SCALE GENOMIC DNA]</scope>
    <source>
        <strain evidence="3">ATCC 51196 / DSM 11244 / BCRC 80197 / JCM 7670 / NBRC 15755 / NCIMB 13165 / 161</strain>
    </source>
</reference>
<dbReference type="InterPro" id="IPR043143">
    <property type="entry name" value="Mal/L-sulf/L-lact_DH-like_NADP"/>
</dbReference>
<dbReference type="Proteomes" id="UP000002207">
    <property type="component" value="Chromosome"/>
</dbReference>
<dbReference type="SUPFAM" id="SSF89733">
    <property type="entry name" value="L-sulfolactate dehydrogenase-like"/>
    <property type="match status" value="1"/>
</dbReference>
<dbReference type="Gene3D" id="3.30.1370.60">
    <property type="entry name" value="Hypothetical oxidoreductase yiak, domain 2"/>
    <property type="match status" value="1"/>
</dbReference>
<dbReference type="eggNOG" id="COG2055">
    <property type="taxonomic scope" value="Bacteria"/>
</dbReference>
<dbReference type="KEGG" id="aca:ACP_1954"/>
<dbReference type="AlphaFoldDB" id="C1F8E3"/>
<gene>
    <name evidence="2" type="ordered locus">ACP_1954</name>
</gene>
<dbReference type="Pfam" id="PF02615">
    <property type="entry name" value="Ldh_2"/>
    <property type="match status" value="1"/>
</dbReference>
<dbReference type="PANTHER" id="PTHR11091:SF3">
    <property type="entry name" value="2,3-DIKETO-L-GULONATE REDUCTASE"/>
    <property type="match status" value="1"/>
</dbReference>
<dbReference type="HOGENOM" id="CLU_040452_4_0_0"/>
<dbReference type="InterPro" id="IPR003767">
    <property type="entry name" value="Malate/L-lactate_DH-like"/>
</dbReference>
<keyword evidence="1" id="KW-0560">Oxidoreductase</keyword>
<dbReference type="RefSeq" id="WP_015897065.1">
    <property type="nucleotide sequence ID" value="NC_012483.1"/>
</dbReference>
<protein>
    <submittedName>
        <fullName evidence="2">Malate/L-lactate dehydrogenase family</fullName>
    </submittedName>
</protein>
<evidence type="ECO:0000256" key="1">
    <source>
        <dbReference type="ARBA" id="ARBA00023002"/>
    </source>
</evidence>
<dbReference type="OrthoDB" id="9769447at2"/>
<dbReference type="InParanoid" id="C1F8E3"/>
<name>C1F8E3_ACIC5</name>